<dbReference type="GO" id="GO:0016787">
    <property type="term" value="F:hydrolase activity"/>
    <property type="evidence" value="ECO:0007669"/>
    <property type="project" value="UniProtKB-KW"/>
</dbReference>
<evidence type="ECO:0000313" key="6">
    <source>
        <dbReference type="EMBL" id="EWM29422.1"/>
    </source>
</evidence>
<gene>
    <name evidence="6" type="ORF">Naga_100042g37</name>
</gene>
<evidence type="ECO:0000256" key="4">
    <source>
        <dbReference type="PROSITE-ProRule" id="PRU00679"/>
    </source>
</evidence>
<dbReference type="Pfam" id="PF18716">
    <property type="entry name" value="VATC"/>
    <property type="match status" value="1"/>
</dbReference>
<keyword evidence="2" id="KW-0479">Metal-binding</keyword>
<keyword evidence="7" id="KW-1185">Reference proteome</keyword>
<dbReference type="Proteomes" id="UP000019335">
    <property type="component" value="Chromosome 3"/>
</dbReference>
<dbReference type="Pfam" id="PF02126">
    <property type="entry name" value="PTE"/>
    <property type="match status" value="1"/>
</dbReference>
<feature type="modified residue" description="N6-carboxylysine" evidence="4">
    <location>
        <position position="179"/>
    </location>
</feature>
<dbReference type="EMBL" id="AZIL01000168">
    <property type="protein sequence ID" value="EWM29422.1"/>
    <property type="molecule type" value="Genomic_DNA"/>
</dbReference>
<evidence type="ECO:0000256" key="1">
    <source>
        <dbReference type="ARBA" id="ARBA00001968"/>
    </source>
</evidence>
<comment type="similarity">
    <text evidence="4">Belongs to the metallo-dependent hydrolases superfamily. Phosphotriesterase family.</text>
</comment>
<dbReference type="AlphaFoldDB" id="W7TTG0"/>
<dbReference type="OrthoDB" id="9998343at2759"/>
<name>W7TTG0_9STRA</name>
<accession>W7TTG0</accession>
<comment type="cofactor">
    <cofactor evidence="1">
        <name>a divalent metal cation</name>
        <dbReference type="ChEBI" id="CHEBI:60240"/>
    </cofactor>
</comment>
<dbReference type="PANTHER" id="PTHR10819:SF3">
    <property type="entry name" value="PHOSPHOTRIESTERASE-RELATED PROTEIN"/>
    <property type="match status" value="1"/>
</dbReference>
<reference evidence="6 7" key="1">
    <citation type="journal article" date="2014" name="Mol. Plant">
        <title>Chromosome Scale Genome Assembly and Transcriptome Profiling of Nannochloropsis gaditana in Nitrogen Depletion.</title>
        <authorList>
            <person name="Corteggiani Carpinelli E."/>
            <person name="Telatin A."/>
            <person name="Vitulo N."/>
            <person name="Forcato C."/>
            <person name="D'Angelo M."/>
            <person name="Schiavon R."/>
            <person name="Vezzi A."/>
            <person name="Giacometti G.M."/>
            <person name="Morosinotto T."/>
            <person name="Valle G."/>
        </authorList>
    </citation>
    <scope>NUCLEOTIDE SEQUENCE [LARGE SCALE GENOMIC DNA]</scope>
    <source>
        <strain evidence="6 7">B-31</strain>
    </source>
</reference>
<evidence type="ECO:0000256" key="3">
    <source>
        <dbReference type="ARBA" id="ARBA00022801"/>
    </source>
</evidence>
<feature type="domain" description="Vms1-associating treble clef" evidence="5">
    <location>
        <begin position="401"/>
        <end position="438"/>
    </location>
</feature>
<dbReference type="InterPro" id="IPR041540">
    <property type="entry name" value="VATC"/>
</dbReference>
<dbReference type="PROSITE" id="PS51347">
    <property type="entry name" value="PHOSPHOTRIESTERASE_2"/>
    <property type="match status" value="1"/>
</dbReference>
<dbReference type="SUPFAM" id="SSF51556">
    <property type="entry name" value="Metallo-dependent hydrolases"/>
    <property type="match status" value="1"/>
</dbReference>
<organism evidence="6 7">
    <name type="scientific">Nannochloropsis gaditana</name>
    <dbReference type="NCBI Taxonomy" id="72520"/>
    <lineage>
        <taxon>Eukaryota</taxon>
        <taxon>Sar</taxon>
        <taxon>Stramenopiles</taxon>
        <taxon>Ochrophyta</taxon>
        <taxon>Eustigmatophyceae</taxon>
        <taxon>Eustigmatales</taxon>
        <taxon>Monodopsidaceae</taxon>
        <taxon>Nannochloropsis</taxon>
    </lineage>
</organism>
<evidence type="ECO:0000259" key="5">
    <source>
        <dbReference type="Pfam" id="PF18716"/>
    </source>
</evidence>
<evidence type="ECO:0000313" key="7">
    <source>
        <dbReference type="Proteomes" id="UP000019335"/>
    </source>
</evidence>
<proteinExistence type="inferred from homology"/>
<sequence length="452" mass="48868">MIRTVTTSLETSLSVLCLGSDGLVLDESLTSAPSMSSSAFNQEEICLSNLGAIRSNPGQYLWNLRLPSADEMLRELEAVLELPESLSSSTSCKVVIHSSCPTSRDREPLSRLAARLEKKNIMVVTGVLPSDCQGSSTPETMATDLVHKLKFGVEVSSPGPTSGTLPGLPGPTSALVPLKMERIGMGFLGLVDLPALRGGISEEEGKRLEGVLLKAMGMASRLCQGVPIFLTTHDVWGQEAFSESRALSIIDGVHAGGAKHAPIVFCRCPCHVHLLRSYAAILKYDDQVHLSFSFHGNAFYASPTAALASEVASDEEGARLVSLLCEEGFASRILLSHTITCRLKLQKYGGFGYTHLPQHILPRLLRLGVSPSDLARVGGGNMRRLLAWWRPPPPVEKPVEIGTCSWCKAAFEVRENAYFSKFAYVYCTSRCLSAHGDTGWKALDDSERKPPG</sequence>
<protein>
    <submittedName>
        <fullName evidence="6">Aryldialkylphosphatase</fullName>
    </submittedName>
</protein>
<dbReference type="Gene3D" id="3.20.20.140">
    <property type="entry name" value="Metal-dependent hydrolases"/>
    <property type="match status" value="1"/>
</dbReference>
<dbReference type="InterPro" id="IPR032466">
    <property type="entry name" value="Metal_Hydrolase"/>
</dbReference>
<dbReference type="GO" id="GO:0008270">
    <property type="term" value="F:zinc ion binding"/>
    <property type="evidence" value="ECO:0007669"/>
    <property type="project" value="InterPro"/>
</dbReference>
<comment type="caution">
    <text evidence="6">The sequence shown here is derived from an EMBL/GenBank/DDBJ whole genome shotgun (WGS) entry which is preliminary data.</text>
</comment>
<keyword evidence="3" id="KW-0378">Hydrolase</keyword>
<evidence type="ECO:0000256" key="2">
    <source>
        <dbReference type="ARBA" id="ARBA00022723"/>
    </source>
</evidence>
<dbReference type="PANTHER" id="PTHR10819">
    <property type="entry name" value="PHOSPHOTRIESTERASE-RELATED"/>
    <property type="match status" value="1"/>
</dbReference>
<dbReference type="InterPro" id="IPR001559">
    <property type="entry name" value="Phosphotriesterase"/>
</dbReference>